<keyword evidence="2" id="KW-1185">Reference proteome</keyword>
<gene>
    <name evidence="1" type="ORF">QTG54_009557</name>
</gene>
<protein>
    <submittedName>
        <fullName evidence="1">Uncharacterized protein</fullName>
    </submittedName>
</protein>
<accession>A0AAD9DBK8</accession>
<dbReference type="AlphaFoldDB" id="A0AAD9DBK8"/>
<organism evidence="1 2">
    <name type="scientific">Skeletonema marinoi</name>
    <dbReference type="NCBI Taxonomy" id="267567"/>
    <lineage>
        <taxon>Eukaryota</taxon>
        <taxon>Sar</taxon>
        <taxon>Stramenopiles</taxon>
        <taxon>Ochrophyta</taxon>
        <taxon>Bacillariophyta</taxon>
        <taxon>Coscinodiscophyceae</taxon>
        <taxon>Thalassiosirophycidae</taxon>
        <taxon>Thalassiosirales</taxon>
        <taxon>Skeletonemataceae</taxon>
        <taxon>Skeletonema</taxon>
        <taxon>Skeletonema marinoi-dohrnii complex</taxon>
    </lineage>
</organism>
<proteinExistence type="predicted"/>
<sequence length="152" mass="16720">MIVFDEAPYTSSLIFAADSAVGFTSISSSSSQRRCTSLLRSGNDDGVVSIDVSDLGLTIADLEKKIPTHNFSLESSGYQSTSRLPDVDDEGCYWVENPEDIDVTLRIPGLRGQPAEALNVLFSTTTTSITAFGRMFGQQYRWAFLTRMIARF</sequence>
<dbReference type="EMBL" id="JATAAI010000017">
    <property type="protein sequence ID" value="KAK1739798.1"/>
    <property type="molecule type" value="Genomic_DNA"/>
</dbReference>
<reference evidence="1" key="1">
    <citation type="submission" date="2023-06" db="EMBL/GenBank/DDBJ databases">
        <title>Survivors Of The Sea: Transcriptome response of Skeletonema marinoi to long-term dormancy.</title>
        <authorList>
            <person name="Pinder M.I.M."/>
            <person name="Kourtchenko O."/>
            <person name="Robertson E.K."/>
            <person name="Larsson T."/>
            <person name="Maumus F."/>
            <person name="Osuna-Cruz C.M."/>
            <person name="Vancaester E."/>
            <person name="Stenow R."/>
            <person name="Vandepoele K."/>
            <person name="Ploug H."/>
            <person name="Bruchert V."/>
            <person name="Godhe A."/>
            <person name="Topel M."/>
        </authorList>
    </citation>
    <scope>NUCLEOTIDE SEQUENCE</scope>
    <source>
        <strain evidence="1">R05AC</strain>
    </source>
</reference>
<evidence type="ECO:0000313" key="2">
    <source>
        <dbReference type="Proteomes" id="UP001224775"/>
    </source>
</evidence>
<evidence type="ECO:0000313" key="1">
    <source>
        <dbReference type="EMBL" id="KAK1739798.1"/>
    </source>
</evidence>
<name>A0AAD9DBK8_9STRA</name>
<comment type="caution">
    <text evidence="1">The sequence shown here is derived from an EMBL/GenBank/DDBJ whole genome shotgun (WGS) entry which is preliminary data.</text>
</comment>
<dbReference type="Proteomes" id="UP001224775">
    <property type="component" value="Unassembled WGS sequence"/>
</dbReference>